<dbReference type="AlphaFoldDB" id="X1G5A1"/>
<sequence length="59" mass="6750">MKVRIPERVFEDIKELIPAYLKVREVVFHGSLNRGGVKFSWDANGNVYLESNVLEVSEA</sequence>
<gene>
    <name evidence="1" type="ORF">S03H2_18604</name>
</gene>
<organism evidence="1">
    <name type="scientific">marine sediment metagenome</name>
    <dbReference type="NCBI Taxonomy" id="412755"/>
    <lineage>
        <taxon>unclassified sequences</taxon>
        <taxon>metagenomes</taxon>
        <taxon>ecological metagenomes</taxon>
    </lineage>
</organism>
<reference evidence="1" key="1">
    <citation type="journal article" date="2014" name="Front. Microbiol.">
        <title>High frequency of phylogenetically diverse reductive dehalogenase-homologous genes in deep subseafloor sedimentary metagenomes.</title>
        <authorList>
            <person name="Kawai M."/>
            <person name="Futagami T."/>
            <person name="Toyoda A."/>
            <person name="Takaki Y."/>
            <person name="Nishi S."/>
            <person name="Hori S."/>
            <person name="Arai W."/>
            <person name="Tsubouchi T."/>
            <person name="Morono Y."/>
            <person name="Uchiyama I."/>
            <person name="Ito T."/>
            <person name="Fujiyama A."/>
            <person name="Inagaki F."/>
            <person name="Takami H."/>
        </authorList>
    </citation>
    <scope>NUCLEOTIDE SEQUENCE</scope>
    <source>
        <strain evidence="1">Expedition CK06-06</strain>
    </source>
</reference>
<name>X1G5A1_9ZZZZ</name>
<comment type="caution">
    <text evidence="1">The sequence shown here is derived from an EMBL/GenBank/DDBJ whole genome shotgun (WGS) entry which is preliminary data.</text>
</comment>
<evidence type="ECO:0000313" key="1">
    <source>
        <dbReference type="EMBL" id="GAH39985.1"/>
    </source>
</evidence>
<proteinExistence type="predicted"/>
<protein>
    <submittedName>
        <fullName evidence="1">Uncharacterized protein</fullName>
    </submittedName>
</protein>
<feature type="non-terminal residue" evidence="1">
    <location>
        <position position="59"/>
    </location>
</feature>
<accession>X1G5A1</accession>
<dbReference type="EMBL" id="BARU01009663">
    <property type="protein sequence ID" value="GAH39985.1"/>
    <property type="molecule type" value="Genomic_DNA"/>
</dbReference>